<sequence length="105" mass="11784">MVQRSRNLVSAFQKSRISAGSGPYVVGGDQLNPDVGQCIPSRELWFANSLRSGIGLVKKIEWRRLDEMPDKPNIRHGVAAMVGKLYVFGGCYHYCKDDMMKSVYT</sequence>
<dbReference type="SUPFAM" id="SSF117281">
    <property type="entry name" value="Kelch motif"/>
    <property type="match status" value="1"/>
</dbReference>
<dbReference type="Gene3D" id="2.120.10.80">
    <property type="entry name" value="Kelch-type beta propeller"/>
    <property type="match status" value="1"/>
</dbReference>
<dbReference type="EMBL" id="JBCEZU010000002">
    <property type="protein sequence ID" value="KAK9541972.1"/>
    <property type="molecule type" value="Genomic_DNA"/>
</dbReference>
<gene>
    <name evidence="1" type="ORF">VZT92_001979</name>
</gene>
<name>A0AAW1G485_ZOAVI</name>
<evidence type="ECO:0000313" key="2">
    <source>
        <dbReference type="Proteomes" id="UP001488805"/>
    </source>
</evidence>
<evidence type="ECO:0000313" key="1">
    <source>
        <dbReference type="EMBL" id="KAK9541972.1"/>
    </source>
</evidence>
<protein>
    <submittedName>
        <fullName evidence="1">Uncharacterized protein</fullName>
    </submittedName>
</protein>
<accession>A0AAW1G485</accession>
<dbReference type="InterPro" id="IPR015915">
    <property type="entry name" value="Kelch-typ_b-propeller"/>
</dbReference>
<dbReference type="AlphaFoldDB" id="A0AAW1G485"/>
<keyword evidence="2" id="KW-1185">Reference proteome</keyword>
<dbReference type="Proteomes" id="UP001488805">
    <property type="component" value="Unassembled WGS sequence"/>
</dbReference>
<reference evidence="1 2" key="1">
    <citation type="journal article" date="2024" name="Genome Biol. Evol.">
        <title>Chromosome-level genome assembly of the viviparous eelpout Zoarces viviparus.</title>
        <authorList>
            <person name="Fuhrmann N."/>
            <person name="Brasseur M.V."/>
            <person name="Bakowski C.E."/>
            <person name="Podsiadlowski L."/>
            <person name="Prost S."/>
            <person name="Krehenwinkel H."/>
            <person name="Mayer C."/>
        </authorList>
    </citation>
    <scope>NUCLEOTIDE SEQUENCE [LARGE SCALE GENOMIC DNA]</scope>
    <source>
        <strain evidence="1">NO-MEL_2022_Ind0_liver</strain>
    </source>
</reference>
<organism evidence="1 2">
    <name type="scientific">Zoarces viviparus</name>
    <name type="common">Viviparous eelpout</name>
    <name type="synonym">Blennius viviparus</name>
    <dbReference type="NCBI Taxonomy" id="48416"/>
    <lineage>
        <taxon>Eukaryota</taxon>
        <taxon>Metazoa</taxon>
        <taxon>Chordata</taxon>
        <taxon>Craniata</taxon>
        <taxon>Vertebrata</taxon>
        <taxon>Euteleostomi</taxon>
        <taxon>Actinopterygii</taxon>
        <taxon>Neopterygii</taxon>
        <taxon>Teleostei</taxon>
        <taxon>Neoteleostei</taxon>
        <taxon>Acanthomorphata</taxon>
        <taxon>Eupercaria</taxon>
        <taxon>Perciformes</taxon>
        <taxon>Cottioidei</taxon>
        <taxon>Zoarcales</taxon>
        <taxon>Zoarcidae</taxon>
        <taxon>Zoarcinae</taxon>
        <taxon>Zoarces</taxon>
    </lineage>
</organism>
<comment type="caution">
    <text evidence="1">The sequence shown here is derived from an EMBL/GenBank/DDBJ whole genome shotgun (WGS) entry which is preliminary data.</text>
</comment>
<proteinExistence type="predicted"/>